<dbReference type="InterPro" id="IPR035952">
    <property type="entry name" value="Rhomboid-like_sf"/>
</dbReference>
<comment type="subcellular location">
    <subcellularLocation>
        <location evidence="1">Membrane</location>
        <topology evidence="1">Multi-pass membrane protein</topology>
    </subcellularLocation>
</comment>
<keyword evidence="9" id="KW-0645">Protease</keyword>
<sequence length="317" mass="35620">MRDNRSAGSQLFGHPITHPLNLILIFNCLVFILQHFANEQLVYRFGLIPDLVFQGAIWQVFTYGFLHSVGNLLPIHLLFNMYGLYMLGTYIIPVIGKKKFVILYFLSQLGGGILVLLFAFLNNQLGGQVIILDQSGVPTIGASGAVFGLLAVFGQLYPNSELFLLVFRVKAKNAVWVSLGIGYFLTLISNTGISNTCHLGGALVGLAFFRFYEKSFYRSSIPDLPGMEWETEDKKVNRDIKKTTTTIEDLFTDQKKINEDILSKIRNLHRYSDIEAVLLEKQVASANICPPSTYNPEDPICLRCEWLPNCALRKAKD</sequence>
<feature type="domain" description="Peptidase S54 rhomboid" evidence="8">
    <location>
        <begin position="55"/>
        <end position="208"/>
    </location>
</feature>
<dbReference type="EMBL" id="RQGD01000062">
    <property type="protein sequence ID" value="TGL54896.1"/>
    <property type="molecule type" value="Genomic_DNA"/>
</dbReference>
<dbReference type="GO" id="GO:0004252">
    <property type="term" value="F:serine-type endopeptidase activity"/>
    <property type="evidence" value="ECO:0007669"/>
    <property type="project" value="InterPro"/>
</dbReference>
<feature type="transmembrane region" description="Helical" evidence="7">
    <location>
        <begin position="140"/>
        <end position="157"/>
    </location>
</feature>
<dbReference type="Gene3D" id="1.20.1540.10">
    <property type="entry name" value="Rhomboid-like"/>
    <property type="match status" value="1"/>
</dbReference>
<keyword evidence="10" id="KW-1185">Reference proteome</keyword>
<dbReference type="GO" id="GO:0006508">
    <property type="term" value="P:proteolysis"/>
    <property type="evidence" value="ECO:0007669"/>
    <property type="project" value="UniProtKB-KW"/>
</dbReference>
<feature type="transmembrane region" description="Helical" evidence="7">
    <location>
        <begin position="100"/>
        <end position="120"/>
    </location>
</feature>
<organism evidence="9 10">
    <name type="scientific">Leptospira ognonensis</name>
    <dbReference type="NCBI Taxonomy" id="2484945"/>
    <lineage>
        <taxon>Bacteria</taxon>
        <taxon>Pseudomonadati</taxon>
        <taxon>Spirochaetota</taxon>
        <taxon>Spirochaetia</taxon>
        <taxon>Leptospirales</taxon>
        <taxon>Leptospiraceae</taxon>
        <taxon>Leptospira</taxon>
    </lineage>
</organism>
<feature type="transmembrane region" description="Helical" evidence="7">
    <location>
        <begin position="169"/>
        <end position="186"/>
    </location>
</feature>
<dbReference type="InterPro" id="IPR022764">
    <property type="entry name" value="Peptidase_S54_rhomboid_dom"/>
</dbReference>
<dbReference type="PANTHER" id="PTHR43731">
    <property type="entry name" value="RHOMBOID PROTEASE"/>
    <property type="match status" value="1"/>
</dbReference>
<evidence type="ECO:0000259" key="8">
    <source>
        <dbReference type="Pfam" id="PF01694"/>
    </source>
</evidence>
<keyword evidence="4" id="KW-0378">Hydrolase</keyword>
<keyword evidence="6 7" id="KW-0472">Membrane</keyword>
<evidence type="ECO:0000313" key="10">
    <source>
        <dbReference type="Proteomes" id="UP000297693"/>
    </source>
</evidence>
<evidence type="ECO:0000256" key="5">
    <source>
        <dbReference type="ARBA" id="ARBA00022989"/>
    </source>
</evidence>
<keyword evidence="5 7" id="KW-1133">Transmembrane helix</keyword>
<dbReference type="AlphaFoldDB" id="A0A4R9JSB6"/>
<protein>
    <submittedName>
        <fullName evidence="9">Rhomboid family intramembrane serine protease</fullName>
    </submittedName>
</protein>
<feature type="transmembrane region" description="Helical" evidence="7">
    <location>
        <begin position="20"/>
        <end position="37"/>
    </location>
</feature>
<dbReference type="Proteomes" id="UP000297693">
    <property type="component" value="Unassembled WGS sequence"/>
</dbReference>
<dbReference type="RefSeq" id="WP_135625578.1">
    <property type="nucleotide sequence ID" value="NZ_RQGD01000062.1"/>
</dbReference>
<gene>
    <name evidence="9" type="ORF">EHQ58_18615</name>
</gene>
<name>A0A4R9JSB6_9LEPT</name>
<evidence type="ECO:0000256" key="2">
    <source>
        <dbReference type="ARBA" id="ARBA00009045"/>
    </source>
</evidence>
<comment type="similarity">
    <text evidence="2">Belongs to the peptidase S54 family.</text>
</comment>
<keyword evidence="3 7" id="KW-0812">Transmembrane</keyword>
<dbReference type="GO" id="GO:0016020">
    <property type="term" value="C:membrane"/>
    <property type="evidence" value="ECO:0007669"/>
    <property type="project" value="UniProtKB-SubCell"/>
</dbReference>
<comment type="caution">
    <text evidence="9">The sequence shown here is derived from an EMBL/GenBank/DDBJ whole genome shotgun (WGS) entry which is preliminary data.</text>
</comment>
<evidence type="ECO:0000256" key="1">
    <source>
        <dbReference type="ARBA" id="ARBA00004141"/>
    </source>
</evidence>
<dbReference type="InterPro" id="IPR050925">
    <property type="entry name" value="Rhomboid_protease_S54"/>
</dbReference>
<dbReference type="OrthoDB" id="339682at2"/>
<dbReference type="PANTHER" id="PTHR43731:SF14">
    <property type="entry name" value="PRESENILIN-ASSOCIATED RHOMBOID-LIKE PROTEIN, MITOCHONDRIAL"/>
    <property type="match status" value="1"/>
</dbReference>
<reference evidence="9" key="1">
    <citation type="journal article" date="2019" name="PLoS Negl. Trop. Dis.">
        <title>Revisiting the worldwide diversity of Leptospira species in the environment.</title>
        <authorList>
            <person name="Vincent A.T."/>
            <person name="Schiettekatte O."/>
            <person name="Bourhy P."/>
            <person name="Veyrier F.J."/>
            <person name="Picardeau M."/>
        </authorList>
    </citation>
    <scope>NUCLEOTIDE SEQUENCE [LARGE SCALE GENOMIC DNA]</scope>
    <source>
        <strain evidence="9">201702476</strain>
    </source>
</reference>
<dbReference type="Pfam" id="PF01694">
    <property type="entry name" value="Rhomboid"/>
    <property type="match status" value="1"/>
</dbReference>
<evidence type="ECO:0000256" key="7">
    <source>
        <dbReference type="SAM" id="Phobius"/>
    </source>
</evidence>
<accession>A0A4R9JSB6</accession>
<evidence type="ECO:0000256" key="4">
    <source>
        <dbReference type="ARBA" id="ARBA00022801"/>
    </source>
</evidence>
<evidence type="ECO:0000313" key="9">
    <source>
        <dbReference type="EMBL" id="TGL54896.1"/>
    </source>
</evidence>
<dbReference type="SUPFAM" id="SSF144091">
    <property type="entry name" value="Rhomboid-like"/>
    <property type="match status" value="1"/>
</dbReference>
<proteinExistence type="inferred from homology"/>
<evidence type="ECO:0000256" key="3">
    <source>
        <dbReference type="ARBA" id="ARBA00022692"/>
    </source>
</evidence>
<evidence type="ECO:0000256" key="6">
    <source>
        <dbReference type="ARBA" id="ARBA00023136"/>
    </source>
</evidence>